<feature type="region of interest" description="Disordered" evidence="1">
    <location>
        <begin position="119"/>
        <end position="163"/>
    </location>
</feature>
<dbReference type="Proteomes" id="UP001595974">
    <property type="component" value="Unassembled WGS sequence"/>
</dbReference>
<name>A0ABW1AM99_9RHOO</name>
<protein>
    <submittedName>
        <fullName evidence="2">Uncharacterized protein</fullName>
    </submittedName>
</protein>
<accession>A0ABW1AM99</accession>
<sequence>MKDWPTLPEDDDLERADALLDQADALLRRHRAPAFPPPAQPAPASAAPGPEIHPQPPALEDDDDLPILTDIVEDFELAGLGASAASEPAEAPPPAAAPTDPASIAGTSANYAAAAPEDEFAPPPAIAEPSAAETAAAAAEPAEALPAGNAPPAAPPPAGPAIPAMAAFQPATASISAPADTAPPPTALPPSPAARWTAADEDALLVSARAALIEELVELDTEIARAVEAWLADELPQIVAREMDSLAERIRVETLAQLRATLLPALSGRIAHRIDKLVD</sequence>
<organism evidence="2 3">
    <name type="scientific">Thauera sinica</name>
    <dbReference type="NCBI Taxonomy" id="2665146"/>
    <lineage>
        <taxon>Bacteria</taxon>
        <taxon>Pseudomonadati</taxon>
        <taxon>Pseudomonadota</taxon>
        <taxon>Betaproteobacteria</taxon>
        <taxon>Rhodocyclales</taxon>
        <taxon>Zoogloeaceae</taxon>
        <taxon>Thauera</taxon>
    </lineage>
</organism>
<dbReference type="RefSeq" id="WP_385960979.1">
    <property type="nucleotide sequence ID" value="NZ_JBHSOG010000008.1"/>
</dbReference>
<proteinExistence type="predicted"/>
<reference evidence="3" key="1">
    <citation type="journal article" date="2019" name="Int. J. Syst. Evol. Microbiol.">
        <title>The Global Catalogue of Microorganisms (GCM) 10K type strain sequencing project: providing services to taxonomists for standard genome sequencing and annotation.</title>
        <authorList>
            <consortium name="The Broad Institute Genomics Platform"/>
            <consortium name="The Broad Institute Genome Sequencing Center for Infectious Disease"/>
            <person name="Wu L."/>
            <person name="Ma J."/>
        </authorList>
    </citation>
    <scope>NUCLEOTIDE SEQUENCE [LARGE SCALE GENOMIC DNA]</scope>
    <source>
        <strain evidence="3">SHR3</strain>
    </source>
</reference>
<feature type="region of interest" description="Disordered" evidence="1">
    <location>
        <begin position="24"/>
        <end position="66"/>
    </location>
</feature>
<feature type="region of interest" description="Disordered" evidence="1">
    <location>
        <begin position="79"/>
        <end position="104"/>
    </location>
</feature>
<evidence type="ECO:0000313" key="3">
    <source>
        <dbReference type="Proteomes" id="UP001595974"/>
    </source>
</evidence>
<feature type="compositionally biased region" description="Low complexity" evidence="1">
    <location>
        <begin position="127"/>
        <end position="151"/>
    </location>
</feature>
<feature type="compositionally biased region" description="Low complexity" evidence="1">
    <location>
        <begin position="79"/>
        <end position="89"/>
    </location>
</feature>
<gene>
    <name evidence="2" type="ORF">ACFPTN_02965</name>
</gene>
<dbReference type="EMBL" id="JBHSOG010000008">
    <property type="protein sequence ID" value="MFC5768323.1"/>
    <property type="molecule type" value="Genomic_DNA"/>
</dbReference>
<keyword evidence="3" id="KW-1185">Reference proteome</keyword>
<evidence type="ECO:0000313" key="2">
    <source>
        <dbReference type="EMBL" id="MFC5768323.1"/>
    </source>
</evidence>
<comment type="caution">
    <text evidence="2">The sequence shown here is derived from an EMBL/GenBank/DDBJ whole genome shotgun (WGS) entry which is preliminary data.</text>
</comment>
<evidence type="ECO:0000256" key="1">
    <source>
        <dbReference type="SAM" id="MobiDB-lite"/>
    </source>
</evidence>